<reference evidence="3" key="1">
    <citation type="submission" date="2016-06" db="UniProtKB">
        <authorList>
            <consortium name="WormBaseParasite"/>
        </authorList>
    </citation>
    <scope>IDENTIFICATION</scope>
</reference>
<reference evidence="1 2" key="2">
    <citation type="submission" date="2018-11" db="EMBL/GenBank/DDBJ databases">
        <authorList>
            <consortium name="Pathogen Informatics"/>
        </authorList>
    </citation>
    <scope>NUCLEOTIDE SEQUENCE [LARGE SCALE GENOMIC DNA]</scope>
    <source>
        <strain evidence="1">Dakar</strain>
        <strain evidence="2">Dakar, Senegal</strain>
    </source>
</reference>
<keyword evidence="2" id="KW-1185">Reference proteome</keyword>
<dbReference type="EMBL" id="UZAK01039545">
    <property type="protein sequence ID" value="VDP63140.1"/>
    <property type="molecule type" value="Genomic_DNA"/>
</dbReference>
<dbReference type="Proteomes" id="UP000279833">
    <property type="component" value="Unassembled WGS sequence"/>
</dbReference>
<protein>
    <submittedName>
        <fullName evidence="3">Ovule protein</fullName>
    </submittedName>
</protein>
<gene>
    <name evidence="1" type="ORF">SCUD_LOCUS17237</name>
</gene>
<accession>A0A183KQA1</accession>
<proteinExistence type="predicted"/>
<sequence>MVRSGLFGLYINPVCLKYMFHIAESEIGVLDLTGGARQKAGPIRNLDCSYGFHASLIRSIIHCSLIGSIIKLYINGAQGHKL</sequence>
<name>A0A183KQA1_9TREM</name>
<evidence type="ECO:0000313" key="2">
    <source>
        <dbReference type="Proteomes" id="UP000279833"/>
    </source>
</evidence>
<evidence type="ECO:0000313" key="1">
    <source>
        <dbReference type="EMBL" id="VDP63140.1"/>
    </source>
</evidence>
<organism evidence="3">
    <name type="scientific">Schistosoma curassoni</name>
    <dbReference type="NCBI Taxonomy" id="6186"/>
    <lineage>
        <taxon>Eukaryota</taxon>
        <taxon>Metazoa</taxon>
        <taxon>Spiralia</taxon>
        <taxon>Lophotrochozoa</taxon>
        <taxon>Platyhelminthes</taxon>
        <taxon>Trematoda</taxon>
        <taxon>Digenea</taxon>
        <taxon>Strigeidida</taxon>
        <taxon>Schistosomatoidea</taxon>
        <taxon>Schistosomatidae</taxon>
        <taxon>Schistosoma</taxon>
    </lineage>
</organism>
<dbReference type="AlphaFoldDB" id="A0A183KQA1"/>
<dbReference type="WBParaSite" id="SCUD_0001723901-mRNA-1">
    <property type="protein sequence ID" value="SCUD_0001723901-mRNA-1"/>
    <property type="gene ID" value="SCUD_0001723901"/>
</dbReference>
<evidence type="ECO:0000313" key="3">
    <source>
        <dbReference type="WBParaSite" id="SCUD_0001723901-mRNA-1"/>
    </source>
</evidence>